<feature type="domain" description="Disease resistance protein winged helix" evidence="9">
    <location>
        <begin position="422"/>
        <end position="489"/>
    </location>
</feature>
<dbReference type="GO" id="GO:0005524">
    <property type="term" value="F:ATP binding"/>
    <property type="evidence" value="ECO:0007669"/>
    <property type="project" value="UniProtKB-KW"/>
</dbReference>
<keyword evidence="7" id="KW-0175">Coiled coil</keyword>
<dbReference type="GO" id="GO:0004722">
    <property type="term" value="F:protein serine/threonine phosphatase activity"/>
    <property type="evidence" value="ECO:0007669"/>
    <property type="project" value="UniProtKB-EC"/>
</dbReference>
<dbReference type="KEGG" id="rcu:8277238"/>
<keyword evidence="12" id="KW-1185">Reference proteome</keyword>
<keyword evidence="3" id="KW-0677">Repeat</keyword>
<evidence type="ECO:0000256" key="7">
    <source>
        <dbReference type="SAM" id="Coils"/>
    </source>
</evidence>
<evidence type="ECO:0000313" key="12">
    <source>
        <dbReference type="Proteomes" id="UP000008311"/>
    </source>
</evidence>
<dbReference type="Gene3D" id="1.10.10.10">
    <property type="entry name" value="Winged helix-like DNA-binding domain superfamily/Winged helix DNA-binding domain"/>
    <property type="match status" value="1"/>
</dbReference>
<feature type="domain" description="NB-ARC" evidence="8">
    <location>
        <begin position="169"/>
        <end position="329"/>
    </location>
</feature>
<keyword evidence="4" id="KW-0547">Nucleotide-binding</keyword>
<feature type="coiled-coil region" evidence="7">
    <location>
        <begin position="27"/>
        <end position="97"/>
    </location>
</feature>
<dbReference type="InterPro" id="IPR002182">
    <property type="entry name" value="NB-ARC"/>
</dbReference>
<keyword evidence="6" id="KW-0067">ATP-binding</keyword>
<evidence type="ECO:0000259" key="9">
    <source>
        <dbReference type="Pfam" id="PF23559"/>
    </source>
</evidence>
<evidence type="ECO:0000259" key="8">
    <source>
        <dbReference type="Pfam" id="PF00931"/>
    </source>
</evidence>
<dbReference type="Pfam" id="PF00931">
    <property type="entry name" value="NB-ARC"/>
    <property type="match status" value="1"/>
</dbReference>
<evidence type="ECO:0000256" key="5">
    <source>
        <dbReference type="ARBA" id="ARBA00022821"/>
    </source>
</evidence>
<dbReference type="eggNOG" id="KOG4658">
    <property type="taxonomic scope" value="Eukaryota"/>
</dbReference>
<dbReference type="FunFam" id="1.10.8.430:FF:000003">
    <property type="entry name" value="Probable disease resistance protein At5g66910"/>
    <property type="match status" value="1"/>
</dbReference>
<accession>B9SQA4</accession>
<proteinExistence type="inferred from homology"/>
<organism evidence="11 12">
    <name type="scientific">Ricinus communis</name>
    <name type="common">Castor bean</name>
    <dbReference type="NCBI Taxonomy" id="3988"/>
    <lineage>
        <taxon>Eukaryota</taxon>
        <taxon>Viridiplantae</taxon>
        <taxon>Streptophyta</taxon>
        <taxon>Embryophyta</taxon>
        <taxon>Tracheophyta</taxon>
        <taxon>Spermatophyta</taxon>
        <taxon>Magnoliopsida</taxon>
        <taxon>eudicotyledons</taxon>
        <taxon>Gunneridae</taxon>
        <taxon>Pentapetalae</taxon>
        <taxon>rosids</taxon>
        <taxon>fabids</taxon>
        <taxon>Malpighiales</taxon>
        <taxon>Euphorbiaceae</taxon>
        <taxon>Acalyphoideae</taxon>
        <taxon>Acalypheae</taxon>
        <taxon>Ricinus</taxon>
    </lineage>
</organism>
<evidence type="ECO:0000256" key="4">
    <source>
        <dbReference type="ARBA" id="ARBA00022741"/>
    </source>
</evidence>
<dbReference type="InterPro" id="IPR027417">
    <property type="entry name" value="P-loop_NTPase"/>
</dbReference>
<protein>
    <submittedName>
        <fullName evidence="11">Disease resistance protein RFL1, putative</fullName>
        <ecNumber evidence="11">3.1.3.16</ecNumber>
    </submittedName>
</protein>
<dbReference type="Gene3D" id="1.10.8.430">
    <property type="entry name" value="Helical domain of apoptotic protease-activating factors"/>
    <property type="match status" value="1"/>
</dbReference>
<dbReference type="AlphaFoldDB" id="B9SQA4"/>
<dbReference type="PANTHER" id="PTHR33463">
    <property type="entry name" value="NB-ARC DOMAIN-CONTAINING PROTEIN-RELATED"/>
    <property type="match status" value="1"/>
</dbReference>
<dbReference type="Gene3D" id="3.80.10.10">
    <property type="entry name" value="Ribonuclease Inhibitor"/>
    <property type="match status" value="2"/>
</dbReference>
<evidence type="ECO:0000256" key="1">
    <source>
        <dbReference type="ARBA" id="ARBA00008894"/>
    </source>
</evidence>
<name>B9SQA4_RICCO</name>
<dbReference type="STRING" id="3988.B9SQA4"/>
<dbReference type="PRINTS" id="PR00364">
    <property type="entry name" value="DISEASERSIST"/>
</dbReference>
<comment type="similarity">
    <text evidence="1">Belongs to the disease resistance NB-LRR family.</text>
</comment>
<evidence type="ECO:0000256" key="3">
    <source>
        <dbReference type="ARBA" id="ARBA00022737"/>
    </source>
</evidence>
<gene>
    <name evidence="11" type="ORF">RCOM_0979720</name>
</gene>
<keyword evidence="11" id="KW-0378">Hydrolase</keyword>
<dbReference type="Proteomes" id="UP000008311">
    <property type="component" value="Unassembled WGS sequence"/>
</dbReference>
<dbReference type="Pfam" id="PF23598">
    <property type="entry name" value="LRR_14"/>
    <property type="match status" value="1"/>
</dbReference>
<dbReference type="OrthoDB" id="851866at2759"/>
<dbReference type="Gene3D" id="3.40.50.300">
    <property type="entry name" value="P-loop containing nucleotide triphosphate hydrolases"/>
    <property type="match status" value="1"/>
</dbReference>
<keyword evidence="5" id="KW-0611">Plant defense</keyword>
<evidence type="ECO:0000256" key="2">
    <source>
        <dbReference type="ARBA" id="ARBA00022614"/>
    </source>
</evidence>
<dbReference type="EC" id="3.1.3.16" evidence="11"/>
<dbReference type="InterPro" id="IPR050905">
    <property type="entry name" value="Plant_NBS-LRR"/>
</dbReference>
<dbReference type="InterPro" id="IPR058922">
    <property type="entry name" value="WHD_DRP"/>
</dbReference>
<dbReference type="FunFam" id="1.10.10.10:FF:000322">
    <property type="entry name" value="Probable disease resistance protein At1g63360"/>
    <property type="match status" value="1"/>
</dbReference>
<dbReference type="SUPFAM" id="SSF52058">
    <property type="entry name" value="L domain-like"/>
    <property type="match status" value="1"/>
</dbReference>
<evidence type="ECO:0000259" key="10">
    <source>
        <dbReference type="Pfam" id="PF23598"/>
    </source>
</evidence>
<sequence>MSVDPWPMIKDILTCLVGCTADNVVVINDLGDNLTNLSQKLETLMQHYGDVEREIGRAGGRELKDKNRVEGWQKRVREKAEAVKKILEKGNKETQQKCLGGHCPKNFCSSYKLGLTVLEEITKIENLTEEKKDFDLDFVEPQISPVDEIVEMQTFGLDLPFKEVCEYIESHSVGMVGIYGMGGVGKTALLKKIQKKFLEKNSFNLVFRIKLARDTSFSENQILENVQNKIRDTLNIHEDVWTNKSKKSRANLIRAELKSKTFLLLIDNVGPKLDLSEAGVPELDKSPGSKLVFTARSKDSLAKMKKVCRGIKPIEMKCLKLESALDLLKCSSDNVSNANEEIKRLAKDVAEECKGLPLALITVGKVMASKKNADEWRHAITQLQSYPSQFPGMAGDVFPKLKFSYDSLSGDVYRKCFLYCSLFPEEQKIRKRELVNLWIGESFIQKFADIFQARYKGADIIGNLERAYLLESGVSDDCVEMHDVIRDMALWLSCEEGKNEENVLVSQNADVIPALDLEKWANAERISLWGPTFENLSEIRSSRCKTLIIRETNLKELPGEFFQKSLQVLDLSHNEDLTKLPVEVGKLINLRHLDLSFTGINALPLEVRELKNLKTLLVDGTEMLIPKVVISQLLSLQIFSKDIRHPSNEKTLLEGLDCLKRLICLGIILTKYESIEYLLNSTKLQSCINNLTLADCSDLHQLNISSSSMIRMRTLEMLDIRSCSLEELKILPDDKGLYGCFKELSRVVIRKCPIKNLTWLIYARMLQTLELDDCNSVVEIIADDIVETEDETCQKIFSQLKRLDLSYLSSLHTICRQALSFPSLEKITVYECPRLRKLPFNSDSARTSLKEIRGKENWWNGLQWDEEVKKIFSSRFVKLAY</sequence>
<dbReference type="GO" id="GO:0043531">
    <property type="term" value="F:ADP binding"/>
    <property type="evidence" value="ECO:0007669"/>
    <property type="project" value="InterPro"/>
</dbReference>
<dbReference type="Pfam" id="PF23559">
    <property type="entry name" value="WHD_DRP"/>
    <property type="match status" value="1"/>
</dbReference>
<dbReference type="SUPFAM" id="SSF52540">
    <property type="entry name" value="P-loop containing nucleoside triphosphate hydrolases"/>
    <property type="match status" value="1"/>
</dbReference>
<reference evidence="12" key="1">
    <citation type="journal article" date="2010" name="Nat. Biotechnol.">
        <title>Draft genome sequence of the oilseed species Ricinus communis.</title>
        <authorList>
            <person name="Chan A.P."/>
            <person name="Crabtree J."/>
            <person name="Zhao Q."/>
            <person name="Lorenzi H."/>
            <person name="Orvis J."/>
            <person name="Puiu D."/>
            <person name="Melake-Berhan A."/>
            <person name="Jones K.M."/>
            <person name="Redman J."/>
            <person name="Chen G."/>
            <person name="Cahoon E.B."/>
            <person name="Gedil M."/>
            <person name="Stanke M."/>
            <person name="Haas B.J."/>
            <person name="Wortman J.R."/>
            <person name="Fraser-Liggett C.M."/>
            <person name="Ravel J."/>
            <person name="Rabinowicz P.D."/>
        </authorList>
    </citation>
    <scope>NUCLEOTIDE SEQUENCE [LARGE SCALE GENOMIC DNA]</scope>
    <source>
        <strain evidence="12">cv. Hale</strain>
    </source>
</reference>
<dbReference type="InterPro" id="IPR032675">
    <property type="entry name" value="LRR_dom_sf"/>
</dbReference>
<dbReference type="InterPro" id="IPR055414">
    <property type="entry name" value="LRR_R13L4/SHOC2-like"/>
</dbReference>
<dbReference type="PANTHER" id="PTHR33463:SF180">
    <property type="entry name" value="DISEASE RESISTANCE PROTEIN RPS5"/>
    <property type="match status" value="1"/>
</dbReference>
<dbReference type="InterPro" id="IPR042197">
    <property type="entry name" value="Apaf_helical"/>
</dbReference>
<dbReference type="GO" id="GO:0006952">
    <property type="term" value="P:defense response"/>
    <property type="evidence" value="ECO:0007669"/>
    <property type="project" value="UniProtKB-KW"/>
</dbReference>
<keyword evidence="2" id="KW-0433">Leucine-rich repeat</keyword>
<evidence type="ECO:0000256" key="6">
    <source>
        <dbReference type="ARBA" id="ARBA00022840"/>
    </source>
</evidence>
<dbReference type="InterPro" id="IPR036388">
    <property type="entry name" value="WH-like_DNA-bd_sf"/>
</dbReference>
<evidence type="ECO:0000313" key="11">
    <source>
        <dbReference type="EMBL" id="EEF34180.1"/>
    </source>
</evidence>
<dbReference type="EMBL" id="EQ974081">
    <property type="protein sequence ID" value="EEF34180.1"/>
    <property type="molecule type" value="Genomic_DNA"/>
</dbReference>
<feature type="domain" description="Disease resistance R13L4/SHOC-2-like LRR" evidence="10">
    <location>
        <begin position="566"/>
        <end position="830"/>
    </location>
</feature>
<dbReference type="InParanoid" id="B9SQA4"/>